<evidence type="ECO:0000259" key="2">
    <source>
        <dbReference type="Pfam" id="PF07859"/>
    </source>
</evidence>
<dbReference type="Gene3D" id="3.40.50.1820">
    <property type="entry name" value="alpha/beta hydrolase"/>
    <property type="match status" value="1"/>
</dbReference>
<dbReference type="Pfam" id="PF07859">
    <property type="entry name" value="Abhydrolase_3"/>
    <property type="match status" value="2"/>
</dbReference>
<dbReference type="InterPro" id="IPR050300">
    <property type="entry name" value="GDXG_lipolytic_enzyme"/>
</dbReference>
<dbReference type="GO" id="GO:0016787">
    <property type="term" value="F:hydrolase activity"/>
    <property type="evidence" value="ECO:0007669"/>
    <property type="project" value="UniProtKB-KW"/>
</dbReference>
<comment type="caution">
    <text evidence="3">The sequence shown here is derived from an EMBL/GenBank/DDBJ whole genome shotgun (WGS) entry which is preliminary data.</text>
</comment>
<protein>
    <submittedName>
        <fullName evidence="3">Alpha/beta hydrolase</fullName>
    </submittedName>
</protein>
<proteinExistence type="predicted"/>
<dbReference type="EMBL" id="JALQCY010000001">
    <property type="protein sequence ID" value="MCK9792833.1"/>
    <property type="molecule type" value="Genomic_DNA"/>
</dbReference>
<evidence type="ECO:0000256" key="1">
    <source>
        <dbReference type="ARBA" id="ARBA00022801"/>
    </source>
</evidence>
<feature type="domain" description="Alpha/beta hydrolase fold-3" evidence="2">
    <location>
        <begin position="44"/>
        <end position="83"/>
    </location>
</feature>
<evidence type="ECO:0000313" key="4">
    <source>
        <dbReference type="Proteomes" id="UP001651050"/>
    </source>
</evidence>
<sequence length="300" mass="30844">MTTTETTSQAAAAVVAVADRVLDGPHGDLRVRVYTPGTTPVAGLVWAHGGGFMHGDLDMHEGDGVARRLAAAGVLVVSVEYRLVTPFEDAAVGGAPVRGDGVRFPVPSEEVGFAFDWARGADLGVAPDRWSIGGASAGGNLAAGASLRLRDAGTPVRSTLLAYPVAHHALPAHSPELAAKVAAIPGGSFPPPLVLAMNDNYLGHREGPTSPYAFPGGQDLRGLAPTFVLTSDHDGLRSSGEAYASELAAAGVDVLLVREDGTTHGHLNQPEHPGCARSIARMAAWLTTDALLGTTHEPSP</sequence>
<dbReference type="PANTHER" id="PTHR48081">
    <property type="entry name" value="AB HYDROLASE SUPERFAMILY PROTEIN C4A8.06C"/>
    <property type="match status" value="1"/>
</dbReference>
<keyword evidence="4" id="KW-1185">Reference proteome</keyword>
<reference evidence="3 4" key="1">
    <citation type="submission" date="2022-02" db="EMBL/GenBank/DDBJ databases">
        <title>The car tank lid bacteriome: a reservoir of bacteria with potential in bioremediation of fuel.</title>
        <authorList>
            <person name="Vidal-Verdu A."/>
            <person name="Gomez-Martinez D."/>
            <person name="Latorre-Perez A."/>
            <person name="Pereto J."/>
            <person name="Porcar M."/>
        </authorList>
    </citation>
    <scope>NUCLEOTIDE SEQUENCE [LARGE SCALE GENOMIC DNA]</scope>
    <source>
        <strain evidence="3 4">4D.3</strain>
    </source>
</reference>
<accession>A0ABT0J006</accession>
<dbReference type="RefSeq" id="WP_416342680.1">
    <property type="nucleotide sequence ID" value="NZ_JALQCY010000001.1"/>
</dbReference>
<dbReference type="InterPro" id="IPR013094">
    <property type="entry name" value="AB_hydrolase_3"/>
</dbReference>
<gene>
    <name evidence="3" type="ORF">M1843_03605</name>
</gene>
<dbReference type="InterPro" id="IPR029058">
    <property type="entry name" value="AB_hydrolase_fold"/>
</dbReference>
<dbReference type="Proteomes" id="UP001651050">
    <property type="component" value="Unassembled WGS sequence"/>
</dbReference>
<name>A0ABT0J006_9MICO</name>
<dbReference type="PANTHER" id="PTHR48081:SF8">
    <property type="entry name" value="ALPHA_BETA HYDROLASE FOLD-3 DOMAIN-CONTAINING PROTEIN-RELATED"/>
    <property type="match status" value="1"/>
</dbReference>
<keyword evidence="1 3" id="KW-0378">Hydrolase</keyword>
<evidence type="ECO:0000313" key="3">
    <source>
        <dbReference type="EMBL" id="MCK9792833.1"/>
    </source>
</evidence>
<dbReference type="SUPFAM" id="SSF53474">
    <property type="entry name" value="alpha/beta-Hydrolases"/>
    <property type="match status" value="1"/>
</dbReference>
<organism evidence="3 4">
    <name type="scientific">Isoptericola peretonis</name>
    <dbReference type="NCBI Taxonomy" id="2918523"/>
    <lineage>
        <taxon>Bacteria</taxon>
        <taxon>Bacillati</taxon>
        <taxon>Actinomycetota</taxon>
        <taxon>Actinomycetes</taxon>
        <taxon>Micrococcales</taxon>
        <taxon>Promicromonosporaceae</taxon>
        <taxon>Isoptericola</taxon>
    </lineage>
</organism>
<feature type="domain" description="Alpha/beta hydrolase fold-3" evidence="2">
    <location>
        <begin position="103"/>
        <end position="266"/>
    </location>
</feature>